<reference evidence="4 5" key="1">
    <citation type="journal article" date="2017" name="Gigascience">
        <title>Draft genome of the honey bee ectoparasitic mite, Tropilaelaps mercedesae, is shaped by the parasitic life history.</title>
        <authorList>
            <person name="Dong X."/>
            <person name="Armstrong S.D."/>
            <person name="Xia D."/>
            <person name="Makepeace B.L."/>
            <person name="Darby A.C."/>
            <person name="Kadowaki T."/>
        </authorList>
    </citation>
    <scope>NUCLEOTIDE SEQUENCE [LARGE SCALE GENOMIC DNA]</scope>
    <source>
        <strain evidence="4">Wuxi-XJTLU</strain>
    </source>
</reference>
<feature type="region of interest" description="Disordered" evidence="2">
    <location>
        <begin position="44"/>
        <end position="97"/>
    </location>
</feature>
<dbReference type="InterPro" id="IPR039874">
    <property type="entry name" value="WAPL"/>
</dbReference>
<dbReference type="InterPro" id="IPR012502">
    <property type="entry name" value="WAPL_dom"/>
</dbReference>
<dbReference type="OrthoDB" id="78088at2759"/>
<dbReference type="AlphaFoldDB" id="A0A1V9XIJ3"/>
<gene>
    <name evidence="4" type="ORF">BIW11_01184</name>
</gene>
<dbReference type="PANTHER" id="PTHR22100">
    <property type="entry name" value="WINGS APART-LIKE PROTEIN HOMOLOG"/>
    <property type="match status" value="1"/>
</dbReference>
<dbReference type="InParanoid" id="A0A1V9XIJ3"/>
<feature type="compositionally biased region" description="Low complexity" evidence="2">
    <location>
        <begin position="155"/>
        <end position="179"/>
    </location>
</feature>
<evidence type="ECO:0000313" key="4">
    <source>
        <dbReference type="EMBL" id="OQR73183.1"/>
    </source>
</evidence>
<comment type="similarity">
    <text evidence="1">Belongs to the WAPL family.</text>
</comment>
<feature type="region of interest" description="Disordered" evidence="2">
    <location>
        <begin position="151"/>
        <end position="265"/>
    </location>
</feature>
<dbReference type="InterPro" id="IPR011989">
    <property type="entry name" value="ARM-like"/>
</dbReference>
<protein>
    <submittedName>
        <fullName evidence="4">Wings apart protein-like</fullName>
    </submittedName>
</protein>
<feature type="compositionally biased region" description="Polar residues" evidence="2">
    <location>
        <begin position="120"/>
        <end position="134"/>
    </location>
</feature>
<dbReference type="Proteomes" id="UP000192247">
    <property type="component" value="Unassembled WGS sequence"/>
</dbReference>
<feature type="compositionally biased region" description="Polar residues" evidence="2">
    <location>
        <begin position="212"/>
        <end position="227"/>
    </location>
</feature>
<feature type="region of interest" description="Disordered" evidence="2">
    <location>
        <begin position="117"/>
        <end position="137"/>
    </location>
</feature>
<feature type="compositionally biased region" description="Low complexity" evidence="2">
    <location>
        <begin position="46"/>
        <end position="57"/>
    </location>
</feature>
<organism evidence="4 5">
    <name type="scientific">Tropilaelaps mercedesae</name>
    <dbReference type="NCBI Taxonomy" id="418985"/>
    <lineage>
        <taxon>Eukaryota</taxon>
        <taxon>Metazoa</taxon>
        <taxon>Ecdysozoa</taxon>
        <taxon>Arthropoda</taxon>
        <taxon>Chelicerata</taxon>
        <taxon>Arachnida</taxon>
        <taxon>Acari</taxon>
        <taxon>Parasitiformes</taxon>
        <taxon>Mesostigmata</taxon>
        <taxon>Gamasina</taxon>
        <taxon>Dermanyssoidea</taxon>
        <taxon>Laelapidae</taxon>
        <taxon>Tropilaelaps</taxon>
    </lineage>
</organism>
<feature type="compositionally biased region" description="Basic residues" evidence="2">
    <location>
        <begin position="87"/>
        <end position="97"/>
    </location>
</feature>
<dbReference type="STRING" id="418985.A0A1V9XIJ3"/>
<proteinExistence type="inferred from homology"/>
<dbReference type="Gene3D" id="1.25.10.10">
    <property type="entry name" value="Leucine-rich Repeat Variant"/>
    <property type="match status" value="1"/>
</dbReference>
<evidence type="ECO:0000256" key="2">
    <source>
        <dbReference type="SAM" id="MobiDB-lite"/>
    </source>
</evidence>
<accession>A0A1V9XIJ3</accession>
<name>A0A1V9XIJ3_9ACAR</name>
<dbReference type="PANTHER" id="PTHR22100:SF13">
    <property type="entry name" value="WINGS APART-LIKE PROTEIN HOMOLOG"/>
    <property type="match status" value="1"/>
</dbReference>
<dbReference type="Pfam" id="PF07814">
    <property type="entry name" value="WAPL"/>
    <property type="match status" value="1"/>
</dbReference>
<evidence type="ECO:0000256" key="1">
    <source>
        <dbReference type="ARBA" id="ARBA00006854"/>
    </source>
</evidence>
<comment type="caution">
    <text evidence="4">The sequence shown here is derived from an EMBL/GenBank/DDBJ whole genome shotgun (WGS) entry which is preliminary data.</text>
</comment>
<feature type="domain" description="WAPL" evidence="3">
    <location>
        <begin position="399"/>
        <end position="720"/>
    </location>
</feature>
<dbReference type="InterPro" id="IPR022771">
    <property type="entry name" value="WAPL_C"/>
</dbReference>
<feature type="non-terminal residue" evidence="4">
    <location>
        <position position="720"/>
    </location>
</feature>
<keyword evidence="5" id="KW-1185">Reference proteome</keyword>
<dbReference type="EMBL" id="MNPL01010355">
    <property type="protein sequence ID" value="OQR73183.1"/>
    <property type="molecule type" value="Genomic_DNA"/>
</dbReference>
<sequence>MSCQPYRDFRKKDKAPSPGPGVGAPTKRAVGRVNRFGVTSFTSIRDGNAASNGNADAYSFEDDTKAVSPTATSVEHPPTLAAAPKQPKPKKFFKSRNRANDAFDSLLASTTISPKAPLTSAAQQQPTAQLNVAPSHQHGLSVKSSAVLFPAGGKPESPAVSSPLSSVLSNKSTSSSPLPGADSPMPSPRETGSPVTDSFLPVSYGSNHRIMGTTTNEHGTTMPSTGGESADSPDDPPSSFTRKAPVRSYGRKRTAPSTAEDCVDAKEPRCEVSHVEYENPLLKKLSSQADSAASIDLVAPDGVETSKKEEVKEEKVAAGGDRSRKTFFKSKNKTDPAAAKAKAVSRYKLFNFNREDEEFGMSADQESSVPEAFTKKDDATSSVTDKDVFESDFTDTETKQETGGSYATVRNVLKAYKVHEIGEAQEFHDDVEYLLESVTQANSLVSRCLSVCSLAHKCMSAQFRVHLRAHGVMAKFFGSVKDAPKHPSLALCVSALFFVLSQDRLTMDLEASTLAILLQLFEIGEAAGEGKHAEKVLTLCTQMRLKGHAKHLDMARVTASSLALETLLSLTSRRAGEWFKEELRIQGGLTHLINLVTQTMYQLEVPNWGVMDDPRAEQLDKLKKIERVLRVLENVTFVNAANQDYLIKFRGGTVMEFCANLFNLCFENIEFHQVQGVSDPAAPEGQSITVALQKAEGPGPVFLSVLLSLLKVMLNVSHEN</sequence>
<dbReference type="PROSITE" id="PS51271">
    <property type="entry name" value="WAPL"/>
    <property type="match status" value="1"/>
</dbReference>
<evidence type="ECO:0000313" key="5">
    <source>
        <dbReference type="Proteomes" id="UP000192247"/>
    </source>
</evidence>
<feature type="region of interest" description="Disordered" evidence="2">
    <location>
        <begin position="1"/>
        <end position="28"/>
    </location>
</feature>
<evidence type="ECO:0000259" key="3">
    <source>
        <dbReference type="PROSITE" id="PS51271"/>
    </source>
</evidence>